<protein>
    <submittedName>
        <fullName evidence="1">Uncharacterized protein</fullName>
    </submittedName>
</protein>
<proteinExistence type="predicted"/>
<sequence>MILYMNNPYQNRQENASYFFENIGCRSFSSDNKSLIDAIIARKIIDNFIVLPYIMSEKEILAFLRLRCYANCP</sequence>
<dbReference type="Proteomes" id="UP000030700">
    <property type="component" value="Unassembled WGS sequence"/>
</dbReference>
<evidence type="ECO:0000313" key="2">
    <source>
        <dbReference type="Proteomes" id="UP000030700"/>
    </source>
</evidence>
<evidence type="ECO:0000313" key="1">
    <source>
        <dbReference type="EMBL" id="GAK51337.1"/>
    </source>
</evidence>
<accession>A0A081BLS1</accession>
<dbReference type="HOGENOM" id="CLU_2697058_0_0_0"/>
<reference evidence="1 2" key="1">
    <citation type="journal article" date="2015" name="PeerJ">
        <title>First genomic representation of candidate bacterial phylum KSB3 points to enhanced environmental sensing as a trigger of wastewater bulking.</title>
        <authorList>
            <person name="Sekiguchi Y."/>
            <person name="Ohashi A."/>
            <person name="Parks D.H."/>
            <person name="Yamauchi T."/>
            <person name="Tyson G.W."/>
            <person name="Hugenholtz P."/>
        </authorList>
    </citation>
    <scope>NUCLEOTIDE SEQUENCE [LARGE SCALE GENOMIC DNA]</scope>
</reference>
<gene>
    <name evidence="1" type="ORF">U14_02580</name>
</gene>
<organism evidence="1 2">
    <name type="scientific">Candidatus Moduliflexus flocculans</name>
    <dbReference type="NCBI Taxonomy" id="1499966"/>
    <lineage>
        <taxon>Bacteria</taxon>
        <taxon>Candidatus Moduliflexota</taxon>
        <taxon>Candidatus Moduliflexia</taxon>
        <taxon>Candidatus Moduliflexales</taxon>
        <taxon>Candidatus Moduliflexaceae</taxon>
    </lineage>
</organism>
<dbReference type="EMBL" id="DF820457">
    <property type="protein sequence ID" value="GAK51337.1"/>
    <property type="molecule type" value="Genomic_DNA"/>
</dbReference>
<name>A0A081BLS1_9BACT</name>
<dbReference type="STRING" id="1499966.U14_02580"/>
<dbReference type="AlphaFoldDB" id="A0A081BLS1"/>
<keyword evidence="2" id="KW-1185">Reference proteome</keyword>